<protein>
    <recommendedName>
        <fullName evidence="1">BTB domain-containing protein</fullName>
    </recommendedName>
</protein>
<dbReference type="OrthoDB" id="1022638at2759"/>
<dbReference type="Gene3D" id="3.30.710.10">
    <property type="entry name" value="Potassium Channel Kv1.1, Chain A"/>
    <property type="match status" value="1"/>
</dbReference>
<keyword evidence="3" id="KW-1185">Reference proteome</keyword>
<dbReference type="RefSeq" id="XP_033593405.1">
    <property type="nucleotide sequence ID" value="XM_033735181.1"/>
</dbReference>
<evidence type="ECO:0000313" key="2">
    <source>
        <dbReference type="EMBL" id="KAF2486836.1"/>
    </source>
</evidence>
<reference evidence="2" key="1">
    <citation type="journal article" date="2020" name="Stud. Mycol.">
        <title>101 Dothideomycetes genomes: a test case for predicting lifestyles and emergence of pathogens.</title>
        <authorList>
            <person name="Haridas S."/>
            <person name="Albert R."/>
            <person name="Binder M."/>
            <person name="Bloem J."/>
            <person name="Labutti K."/>
            <person name="Salamov A."/>
            <person name="Andreopoulos B."/>
            <person name="Baker S."/>
            <person name="Barry K."/>
            <person name="Bills G."/>
            <person name="Bluhm B."/>
            <person name="Cannon C."/>
            <person name="Castanera R."/>
            <person name="Culley D."/>
            <person name="Daum C."/>
            <person name="Ezra D."/>
            <person name="Gonzalez J."/>
            <person name="Henrissat B."/>
            <person name="Kuo A."/>
            <person name="Liang C."/>
            <person name="Lipzen A."/>
            <person name="Lutzoni F."/>
            <person name="Magnuson J."/>
            <person name="Mondo S."/>
            <person name="Nolan M."/>
            <person name="Ohm R."/>
            <person name="Pangilinan J."/>
            <person name="Park H.-J."/>
            <person name="Ramirez L."/>
            <person name="Alfaro M."/>
            <person name="Sun H."/>
            <person name="Tritt A."/>
            <person name="Yoshinaga Y."/>
            <person name="Zwiers L.-H."/>
            <person name="Turgeon B."/>
            <person name="Goodwin S."/>
            <person name="Spatafora J."/>
            <person name="Crous P."/>
            <person name="Grigoriev I."/>
        </authorList>
    </citation>
    <scope>NUCLEOTIDE SEQUENCE</scope>
    <source>
        <strain evidence="2">CBS 113389</strain>
    </source>
</reference>
<dbReference type="PROSITE" id="PS50097">
    <property type="entry name" value="BTB"/>
    <property type="match status" value="1"/>
</dbReference>
<dbReference type="Proteomes" id="UP000799767">
    <property type="component" value="Unassembled WGS sequence"/>
</dbReference>
<dbReference type="PANTHER" id="PTHR47843">
    <property type="entry name" value="BTB DOMAIN-CONTAINING PROTEIN-RELATED"/>
    <property type="match status" value="1"/>
</dbReference>
<name>A0A6A6Q4E8_9PEZI</name>
<dbReference type="GeneID" id="54476183"/>
<evidence type="ECO:0000259" key="1">
    <source>
        <dbReference type="PROSITE" id="PS50097"/>
    </source>
</evidence>
<dbReference type="CDD" id="cd18186">
    <property type="entry name" value="BTB_POZ_ZBTB_KLHL-like"/>
    <property type="match status" value="1"/>
</dbReference>
<evidence type="ECO:0000313" key="3">
    <source>
        <dbReference type="Proteomes" id="UP000799767"/>
    </source>
</evidence>
<dbReference type="InterPro" id="IPR011333">
    <property type="entry name" value="SKP1/BTB/POZ_sf"/>
</dbReference>
<dbReference type="InterPro" id="IPR000210">
    <property type="entry name" value="BTB/POZ_dom"/>
</dbReference>
<dbReference type="PANTHER" id="PTHR47843:SF2">
    <property type="entry name" value="BTB DOMAIN-CONTAINING PROTEIN"/>
    <property type="match status" value="1"/>
</dbReference>
<dbReference type="AlphaFoldDB" id="A0A6A6Q4E8"/>
<accession>A0A6A6Q4E8</accession>
<feature type="domain" description="BTB" evidence="1">
    <location>
        <begin position="9"/>
        <end position="76"/>
    </location>
</feature>
<dbReference type="SUPFAM" id="SSF54695">
    <property type="entry name" value="POZ domain"/>
    <property type="match status" value="1"/>
</dbReference>
<sequence>MAQLNDQRADANACMIERMFFIHEGVLDREGTFFYSALRKCWQEGKRRLIELPKDDPESFRLYAQWLYTHEIYVNKPDGDKNYAILIDLYLLGDKILDREFQDCITDALHAATRDAVVDPEQGVVRTYPDFEETIDTLYRNTPKGDPMRRLMVNLYVQNGDKTWLEAEADVNHEFLADVAIALYKR</sequence>
<dbReference type="EMBL" id="MU001632">
    <property type="protein sequence ID" value="KAF2486836.1"/>
    <property type="molecule type" value="Genomic_DNA"/>
</dbReference>
<organism evidence="2 3">
    <name type="scientific">Neohortaea acidophila</name>
    <dbReference type="NCBI Taxonomy" id="245834"/>
    <lineage>
        <taxon>Eukaryota</taxon>
        <taxon>Fungi</taxon>
        <taxon>Dikarya</taxon>
        <taxon>Ascomycota</taxon>
        <taxon>Pezizomycotina</taxon>
        <taxon>Dothideomycetes</taxon>
        <taxon>Dothideomycetidae</taxon>
        <taxon>Mycosphaerellales</taxon>
        <taxon>Teratosphaeriaceae</taxon>
        <taxon>Neohortaea</taxon>
    </lineage>
</organism>
<gene>
    <name evidence="2" type="ORF">BDY17DRAFT_308207</name>
</gene>
<proteinExistence type="predicted"/>